<dbReference type="EMBL" id="WHUW01000025">
    <property type="protein sequence ID" value="KAF8435446.1"/>
    <property type="molecule type" value="Genomic_DNA"/>
</dbReference>
<feature type="signal peptide" evidence="1">
    <location>
        <begin position="1"/>
        <end position="16"/>
    </location>
</feature>
<proteinExistence type="predicted"/>
<gene>
    <name evidence="2" type="ORF">L210DRAFT_3551229</name>
</gene>
<evidence type="ECO:0008006" key="4">
    <source>
        <dbReference type="Google" id="ProtNLM"/>
    </source>
</evidence>
<reference evidence="2" key="2">
    <citation type="journal article" date="2020" name="Nat. Commun.">
        <title>Large-scale genome sequencing of mycorrhizal fungi provides insights into the early evolution of symbiotic traits.</title>
        <authorList>
            <person name="Miyauchi S."/>
            <person name="Kiss E."/>
            <person name="Kuo A."/>
            <person name="Drula E."/>
            <person name="Kohler A."/>
            <person name="Sanchez-Garcia M."/>
            <person name="Morin E."/>
            <person name="Andreopoulos B."/>
            <person name="Barry K.W."/>
            <person name="Bonito G."/>
            <person name="Buee M."/>
            <person name="Carver A."/>
            <person name="Chen C."/>
            <person name="Cichocki N."/>
            <person name="Clum A."/>
            <person name="Culley D."/>
            <person name="Crous P.W."/>
            <person name="Fauchery L."/>
            <person name="Girlanda M."/>
            <person name="Hayes R.D."/>
            <person name="Keri Z."/>
            <person name="LaButti K."/>
            <person name="Lipzen A."/>
            <person name="Lombard V."/>
            <person name="Magnuson J."/>
            <person name="Maillard F."/>
            <person name="Murat C."/>
            <person name="Nolan M."/>
            <person name="Ohm R.A."/>
            <person name="Pangilinan J."/>
            <person name="Pereira M.F."/>
            <person name="Perotto S."/>
            <person name="Peter M."/>
            <person name="Pfister S."/>
            <person name="Riley R."/>
            <person name="Sitrit Y."/>
            <person name="Stielow J.B."/>
            <person name="Szollosi G."/>
            <person name="Zifcakova L."/>
            <person name="Stursova M."/>
            <person name="Spatafora J.W."/>
            <person name="Tedersoo L."/>
            <person name="Vaario L.M."/>
            <person name="Yamada A."/>
            <person name="Yan M."/>
            <person name="Wang P."/>
            <person name="Xu J."/>
            <person name="Bruns T."/>
            <person name="Baldrian P."/>
            <person name="Vilgalys R."/>
            <person name="Dunand C."/>
            <person name="Henrissat B."/>
            <person name="Grigoriev I.V."/>
            <person name="Hibbett D."/>
            <person name="Nagy L.G."/>
            <person name="Martin F.M."/>
        </authorList>
    </citation>
    <scope>NUCLEOTIDE SEQUENCE</scope>
    <source>
        <strain evidence="2">BED1</strain>
    </source>
</reference>
<evidence type="ECO:0000256" key="1">
    <source>
        <dbReference type="SAM" id="SignalP"/>
    </source>
</evidence>
<evidence type="ECO:0000313" key="2">
    <source>
        <dbReference type="EMBL" id="KAF8435446.1"/>
    </source>
</evidence>
<feature type="chain" id="PRO_5042111884" description="Secreted protein" evidence="1">
    <location>
        <begin position="17"/>
        <end position="71"/>
    </location>
</feature>
<dbReference type="AlphaFoldDB" id="A0AAD4BNY8"/>
<evidence type="ECO:0000313" key="3">
    <source>
        <dbReference type="Proteomes" id="UP001194468"/>
    </source>
</evidence>
<keyword evidence="1" id="KW-0732">Signal</keyword>
<reference evidence="2" key="1">
    <citation type="submission" date="2019-10" db="EMBL/GenBank/DDBJ databases">
        <authorList>
            <consortium name="DOE Joint Genome Institute"/>
            <person name="Kuo A."/>
            <person name="Miyauchi S."/>
            <person name="Kiss E."/>
            <person name="Drula E."/>
            <person name="Kohler A."/>
            <person name="Sanchez-Garcia M."/>
            <person name="Andreopoulos B."/>
            <person name="Barry K.W."/>
            <person name="Bonito G."/>
            <person name="Buee M."/>
            <person name="Carver A."/>
            <person name="Chen C."/>
            <person name="Cichocki N."/>
            <person name="Clum A."/>
            <person name="Culley D."/>
            <person name="Crous P.W."/>
            <person name="Fauchery L."/>
            <person name="Girlanda M."/>
            <person name="Hayes R."/>
            <person name="Keri Z."/>
            <person name="LaButti K."/>
            <person name="Lipzen A."/>
            <person name="Lombard V."/>
            <person name="Magnuson J."/>
            <person name="Maillard F."/>
            <person name="Morin E."/>
            <person name="Murat C."/>
            <person name="Nolan M."/>
            <person name="Ohm R."/>
            <person name="Pangilinan J."/>
            <person name="Pereira M."/>
            <person name="Perotto S."/>
            <person name="Peter M."/>
            <person name="Riley R."/>
            <person name="Sitrit Y."/>
            <person name="Stielow B."/>
            <person name="Szollosi G."/>
            <person name="Zifcakova L."/>
            <person name="Stursova M."/>
            <person name="Spatafora J.W."/>
            <person name="Tedersoo L."/>
            <person name="Vaario L.-M."/>
            <person name="Yamada A."/>
            <person name="Yan M."/>
            <person name="Wang P."/>
            <person name="Xu J."/>
            <person name="Bruns T."/>
            <person name="Baldrian P."/>
            <person name="Vilgalys R."/>
            <person name="Henrissat B."/>
            <person name="Grigoriev I.V."/>
            <person name="Hibbett D."/>
            <person name="Nagy L.G."/>
            <person name="Martin F.M."/>
        </authorList>
    </citation>
    <scope>NUCLEOTIDE SEQUENCE</scope>
    <source>
        <strain evidence="2">BED1</strain>
    </source>
</reference>
<name>A0AAD4BNY8_BOLED</name>
<comment type="caution">
    <text evidence="2">The sequence shown here is derived from an EMBL/GenBank/DDBJ whole genome shotgun (WGS) entry which is preliminary data.</text>
</comment>
<protein>
    <recommendedName>
        <fullName evidence="4">Secreted protein</fullName>
    </recommendedName>
</protein>
<dbReference type="Proteomes" id="UP001194468">
    <property type="component" value="Unassembled WGS sequence"/>
</dbReference>
<sequence length="71" mass="8357">MFRWLIFLTMYAHSMCCNLVFRTTVVDMFATCSVCVCCSLHIIQRSVDDTDVDFDRSTRLVRSYPIRGPRR</sequence>
<organism evidence="2 3">
    <name type="scientific">Boletus edulis BED1</name>
    <dbReference type="NCBI Taxonomy" id="1328754"/>
    <lineage>
        <taxon>Eukaryota</taxon>
        <taxon>Fungi</taxon>
        <taxon>Dikarya</taxon>
        <taxon>Basidiomycota</taxon>
        <taxon>Agaricomycotina</taxon>
        <taxon>Agaricomycetes</taxon>
        <taxon>Agaricomycetidae</taxon>
        <taxon>Boletales</taxon>
        <taxon>Boletineae</taxon>
        <taxon>Boletaceae</taxon>
        <taxon>Boletoideae</taxon>
        <taxon>Boletus</taxon>
    </lineage>
</organism>
<keyword evidence="3" id="KW-1185">Reference proteome</keyword>
<accession>A0AAD4BNY8</accession>